<dbReference type="Pfam" id="PF02311">
    <property type="entry name" value="AraC_binding"/>
    <property type="match status" value="1"/>
</dbReference>
<keyword evidence="2" id="KW-0238">DNA-binding</keyword>
<name>A0A1Y0LE57_TATCI</name>
<organism evidence="7 10">
    <name type="scientific">Tatumella citrea</name>
    <name type="common">Pantoea citrea</name>
    <dbReference type="NCBI Taxonomy" id="53336"/>
    <lineage>
        <taxon>Bacteria</taxon>
        <taxon>Pseudomonadati</taxon>
        <taxon>Pseudomonadota</taxon>
        <taxon>Gammaproteobacteria</taxon>
        <taxon>Enterobacterales</taxon>
        <taxon>Erwiniaceae</taxon>
        <taxon>Tatumella</taxon>
    </lineage>
</organism>
<dbReference type="RefSeq" id="WP_087490608.1">
    <property type="nucleotide sequence ID" value="NZ_CP015579.1"/>
</dbReference>
<evidence type="ECO:0000313" key="7">
    <source>
        <dbReference type="EMBL" id="ARU96313.1"/>
    </source>
</evidence>
<evidence type="ECO:0000256" key="2">
    <source>
        <dbReference type="ARBA" id="ARBA00023125"/>
    </source>
</evidence>
<dbReference type="GO" id="GO:0003700">
    <property type="term" value="F:DNA-binding transcription factor activity"/>
    <property type="evidence" value="ECO:0007669"/>
    <property type="project" value="InterPro"/>
</dbReference>
<evidence type="ECO:0000259" key="6">
    <source>
        <dbReference type="PROSITE" id="PS01124"/>
    </source>
</evidence>
<dbReference type="AlphaFoldDB" id="A0A1Y0LE57"/>
<dbReference type="InterPro" id="IPR020449">
    <property type="entry name" value="Tscrpt_reg_AraC-type_HTH"/>
</dbReference>
<accession>A0A1Y0LE57</accession>
<evidence type="ECO:0000313" key="10">
    <source>
        <dbReference type="Proteomes" id="UP000195814"/>
    </source>
</evidence>
<evidence type="ECO:0000256" key="3">
    <source>
        <dbReference type="ARBA" id="ARBA00023159"/>
    </source>
</evidence>
<dbReference type="EMBL" id="CP015579">
    <property type="protein sequence ID" value="ARU96313.1"/>
    <property type="molecule type" value="Genomic_DNA"/>
</dbReference>
<dbReference type="InterPro" id="IPR037923">
    <property type="entry name" value="HTH-like"/>
</dbReference>
<dbReference type="PROSITE" id="PS00041">
    <property type="entry name" value="HTH_ARAC_FAMILY_1"/>
    <property type="match status" value="1"/>
</dbReference>
<evidence type="ECO:0000313" key="9">
    <source>
        <dbReference type="Proteomes" id="UP000195729"/>
    </source>
</evidence>
<dbReference type="GO" id="GO:0000976">
    <property type="term" value="F:transcription cis-regulatory region binding"/>
    <property type="evidence" value="ECO:0007669"/>
    <property type="project" value="TreeGrafter"/>
</dbReference>
<dbReference type="InterPro" id="IPR003313">
    <property type="entry name" value="AraC-bd"/>
</dbReference>
<dbReference type="EMBL" id="CP015581">
    <property type="protein sequence ID" value="ARV00346.1"/>
    <property type="molecule type" value="Genomic_DNA"/>
</dbReference>
<evidence type="ECO:0000256" key="4">
    <source>
        <dbReference type="ARBA" id="ARBA00023163"/>
    </source>
</evidence>
<keyword evidence="3" id="KW-0010">Activator</keyword>
<proteinExistence type="predicted"/>
<dbReference type="Gene3D" id="1.10.10.60">
    <property type="entry name" value="Homeodomain-like"/>
    <property type="match status" value="1"/>
</dbReference>
<evidence type="ECO:0000256" key="5">
    <source>
        <dbReference type="ARBA" id="ARBA00044978"/>
    </source>
</evidence>
<reference evidence="9 10" key="1">
    <citation type="submission" date="2016-05" db="EMBL/GenBank/DDBJ databases">
        <title>Complete genome sequence of two 2,5-diketo-D-glunonic acid producing strain Tatumella citrea.</title>
        <authorList>
            <person name="Duan C."/>
            <person name="Yang J."/>
            <person name="Yang S."/>
        </authorList>
    </citation>
    <scope>NUCLEOTIDE SEQUENCE [LARGE SCALE GENOMIC DNA]</scope>
    <source>
        <strain evidence="8 9">ATCC 39140</strain>
        <strain evidence="7 10">DSM 13699</strain>
    </source>
</reference>
<dbReference type="SUPFAM" id="SSF46689">
    <property type="entry name" value="Homeodomain-like"/>
    <property type="match status" value="1"/>
</dbReference>
<dbReference type="PANTHER" id="PTHR47894">
    <property type="entry name" value="HTH-TYPE TRANSCRIPTIONAL REGULATOR GADX"/>
    <property type="match status" value="1"/>
</dbReference>
<dbReference type="InterPro" id="IPR018062">
    <property type="entry name" value="HTH_AraC-typ_CS"/>
</dbReference>
<dbReference type="SMART" id="SM00342">
    <property type="entry name" value="HTH_ARAC"/>
    <property type="match status" value="1"/>
</dbReference>
<keyword evidence="4" id="KW-0804">Transcription</keyword>
<dbReference type="Proteomes" id="UP000195814">
    <property type="component" value="Chromosome"/>
</dbReference>
<dbReference type="InterPro" id="IPR018060">
    <property type="entry name" value="HTH_AraC"/>
</dbReference>
<gene>
    <name evidence="7" type="ORF">A7K98_19355</name>
    <name evidence="8" type="ORF">A7K99_19340</name>
</gene>
<evidence type="ECO:0000313" key="8">
    <source>
        <dbReference type="EMBL" id="ARV00346.1"/>
    </source>
</evidence>
<keyword evidence="9" id="KW-1185">Reference proteome</keyword>
<dbReference type="KEGG" id="tci:A7K98_19355"/>
<dbReference type="SUPFAM" id="SSF51215">
    <property type="entry name" value="Regulatory protein AraC"/>
    <property type="match status" value="1"/>
</dbReference>
<dbReference type="PRINTS" id="PR00032">
    <property type="entry name" value="HTHARAC"/>
</dbReference>
<dbReference type="GO" id="GO:0005829">
    <property type="term" value="C:cytosol"/>
    <property type="evidence" value="ECO:0007669"/>
    <property type="project" value="TreeGrafter"/>
</dbReference>
<sequence length="280" mass="30931">MNERTIFSRPHSGSAASVWQARALLTRRITIDQATLLLVKSGQKVLCWQDNEICLNAGDMVVIGSGNTFDVTNIPGEPAGRFEASWISFCNELLQNAGARPLQPVLQTAAHRVAAAAPAFCQAFQHAFDALSDSESIPQAVAVKRMEEMLSWLDAYQIFFPQPRSQGMTGRIRQQVTGNIAWPWSAADTAKAMAVSEATLRRHLKAEGTSFSRLVSDIRMEYALTLLQVTDRPVTRISLEVGYENPSKFSARFRQRFGFSPGQVRSENFSLSIPSLPTPV</sequence>
<feature type="domain" description="HTH araC/xylS-type" evidence="6">
    <location>
        <begin position="170"/>
        <end position="267"/>
    </location>
</feature>
<dbReference type="Pfam" id="PF12833">
    <property type="entry name" value="HTH_18"/>
    <property type="match status" value="1"/>
</dbReference>
<keyword evidence="1" id="KW-0805">Transcription regulation</keyword>
<protein>
    <recommendedName>
        <fullName evidence="5">Arabinose operon regulatory protein</fullName>
    </recommendedName>
</protein>
<evidence type="ECO:0000256" key="1">
    <source>
        <dbReference type="ARBA" id="ARBA00023015"/>
    </source>
</evidence>
<dbReference type="PROSITE" id="PS01124">
    <property type="entry name" value="HTH_ARAC_FAMILY_2"/>
    <property type="match status" value="1"/>
</dbReference>
<dbReference type="Proteomes" id="UP000195729">
    <property type="component" value="Chromosome"/>
</dbReference>
<dbReference type="OrthoDB" id="9783876at2"/>
<dbReference type="InterPro" id="IPR009057">
    <property type="entry name" value="Homeodomain-like_sf"/>
</dbReference>
<dbReference type="PANTHER" id="PTHR47894:SF4">
    <property type="entry name" value="HTH-TYPE TRANSCRIPTIONAL REGULATOR GADX"/>
    <property type="match status" value="1"/>
</dbReference>